<evidence type="ECO:0000313" key="3">
    <source>
        <dbReference type="Proteomes" id="UP000194127"/>
    </source>
</evidence>
<protein>
    <submittedName>
        <fullName evidence="2">Uncharacterized protein</fullName>
    </submittedName>
</protein>
<feature type="compositionally biased region" description="Basic and acidic residues" evidence="1">
    <location>
        <begin position="45"/>
        <end position="62"/>
    </location>
</feature>
<organism evidence="2 3">
    <name type="scientific">Postia placenta MAD-698-R-SB12</name>
    <dbReference type="NCBI Taxonomy" id="670580"/>
    <lineage>
        <taxon>Eukaryota</taxon>
        <taxon>Fungi</taxon>
        <taxon>Dikarya</taxon>
        <taxon>Basidiomycota</taxon>
        <taxon>Agaricomycotina</taxon>
        <taxon>Agaricomycetes</taxon>
        <taxon>Polyporales</taxon>
        <taxon>Adustoporiaceae</taxon>
        <taxon>Rhodonia</taxon>
    </lineage>
</organism>
<reference evidence="2 3" key="1">
    <citation type="submission" date="2017-04" db="EMBL/GenBank/DDBJ databases">
        <title>Genome Sequence of the Model Brown-Rot Fungus Postia placenta SB12.</title>
        <authorList>
            <consortium name="DOE Joint Genome Institute"/>
            <person name="Gaskell J."/>
            <person name="Kersten P."/>
            <person name="Larrondo L.F."/>
            <person name="Canessa P."/>
            <person name="Martinez D."/>
            <person name="Hibbett D."/>
            <person name="Schmoll M."/>
            <person name="Kubicek C.P."/>
            <person name="Martinez A.T."/>
            <person name="Yadav J."/>
            <person name="Master E."/>
            <person name="Magnuson J.K."/>
            <person name="James T."/>
            <person name="Yaver D."/>
            <person name="Berka R."/>
            <person name="Labutti K."/>
            <person name="Lipzen A."/>
            <person name="Aerts A."/>
            <person name="Barry K."/>
            <person name="Henrissat B."/>
            <person name="Blanchette R."/>
            <person name="Grigoriev I."/>
            <person name="Cullen D."/>
        </authorList>
    </citation>
    <scope>NUCLEOTIDE SEQUENCE [LARGE SCALE GENOMIC DNA]</scope>
    <source>
        <strain evidence="2 3">MAD-698-R-SB12</strain>
    </source>
</reference>
<gene>
    <name evidence="2" type="ORF">POSPLADRAFT_1057274</name>
</gene>
<feature type="compositionally biased region" description="Low complexity" evidence="1">
    <location>
        <begin position="210"/>
        <end position="223"/>
    </location>
</feature>
<dbReference type="RefSeq" id="XP_024338297.1">
    <property type="nucleotide sequence ID" value="XM_024480894.1"/>
</dbReference>
<dbReference type="Proteomes" id="UP000194127">
    <property type="component" value="Unassembled WGS sequence"/>
</dbReference>
<dbReference type="GeneID" id="36325844"/>
<evidence type="ECO:0000256" key="1">
    <source>
        <dbReference type="SAM" id="MobiDB-lite"/>
    </source>
</evidence>
<feature type="region of interest" description="Disordered" evidence="1">
    <location>
        <begin position="201"/>
        <end position="252"/>
    </location>
</feature>
<proteinExistence type="predicted"/>
<sequence>MSFSHWFRNTSAREETRSCSSSSRRIYSALNWLFEGPSSSFLSRRATESKAEHSRPDAHLDATAEPSSVEGAASTMDQHPEVHAVHGSTSAAGVAPASDVAAPVEGCRLTRLLEHNSRQHNAGTSHTSKNASDGIEKRRRSLSTRVKLPPPIDTDVAAMSEDHWTLPSYIIVADDDDIVAAQEHSDSGACPAPLAMDGLSWDNPIVIPRTPSATPSQSSSDASHSMRETGQGPATPPPDAQTPEAHVRSVSVSSWASPAAIPAFRPSYRCALLYGGKRDVRR</sequence>
<feature type="region of interest" description="Disordered" evidence="1">
    <location>
        <begin position="1"/>
        <end position="20"/>
    </location>
</feature>
<name>A0A1X6MZ90_9APHY</name>
<accession>A0A1X6MZ90</accession>
<feature type="region of interest" description="Disordered" evidence="1">
    <location>
        <begin position="45"/>
        <end position="75"/>
    </location>
</feature>
<feature type="compositionally biased region" description="Polar residues" evidence="1">
    <location>
        <begin position="119"/>
        <end position="131"/>
    </location>
</feature>
<dbReference type="EMBL" id="KZ110598">
    <property type="protein sequence ID" value="OSX61503.1"/>
    <property type="molecule type" value="Genomic_DNA"/>
</dbReference>
<evidence type="ECO:0000313" key="2">
    <source>
        <dbReference type="EMBL" id="OSX61503.1"/>
    </source>
</evidence>
<dbReference type="AlphaFoldDB" id="A0A1X6MZ90"/>
<keyword evidence="3" id="KW-1185">Reference proteome</keyword>
<feature type="region of interest" description="Disordered" evidence="1">
    <location>
        <begin position="116"/>
        <end position="149"/>
    </location>
</feature>